<feature type="region of interest" description="Disordered" evidence="1">
    <location>
        <begin position="57"/>
        <end position="109"/>
    </location>
</feature>
<keyword evidence="3" id="KW-1185">Reference proteome</keyword>
<name>A0A7R9AHP7_9CRUS</name>
<reference evidence="2" key="1">
    <citation type="submission" date="2020-11" db="EMBL/GenBank/DDBJ databases">
        <authorList>
            <person name="Tran Van P."/>
        </authorList>
    </citation>
    <scope>NUCLEOTIDE SEQUENCE</scope>
</reference>
<evidence type="ECO:0000256" key="1">
    <source>
        <dbReference type="SAM" id="MobiDB-lite"/>
    </source>
</evidence>
<dbReference type="Proteomes" id="UP000677054">
    <property type="component" value="Unassembled WGS sequence"/>
</dbReference>
<accession>A0A7R9AHP7</accession>
<evidence type="ECO:0000313" key="2">
    <source>
        <dbReference type="EMBL" id="CAD7254448.1"/>
    </source>
</evidence>
<sequence>MGVSIPDPDSIIPLEQRMPRELGPRGMDFLKMSGEGPGAEADVCPTPAALVLGRLHVETTRQPPGGVRANPTGKSPERASVDAEQPPGAHPDPGLPQLLSRNPIFRDSL</sequence>
<evidence type="ECO:0000313" key="3">
    <source>
        <dbReference type="Proteomes" id="UP000677054"/>
    </source>
</evidence>
<dbReference type="AlphaFoldDB" id="A0A7R9AHP7"/>
<dbReference type="EMBL" id="CAJPEV010009723">
    <property type="protein sequence ID" value="CAG0905779.1"/>
    <property type="molecule type" value="Genomic_DNA"/>
</dbReference>
<dbReference type="EMBL" id="LR909241">
    <property type="protein sequence ID" value="CAD7254448.1"/>
    <property type="molecule type" value="Genomic_DNA"/>
</dbReference>
<protein>
    <submittedName>
        <fullName evidence="2">Uncharacterized protein</fullName>
    </submittedName>
</protein>
<organism evidence="2">
    <name type="scientific">Darwinula stevensoni</name>
    <dbReference type="NCBI Taxonomy" id="69355"/>
    <lineage>
        <taxon>Eukaryota</taxon>
        <taxon>Metazoa</taxon>
        <taxon>Ecdysozoa</taxon>
        <taxon>Arthropoda</taxon>
        <taxon>Crustacea</taxon>
        <taxon>Oligostraca</taxon>
        <taxon>Ostracoda</taxon>
        <taxon>Podocopa</taxon>
        <taxon>Podocopida</taxon>
        <taxon>Darwinulocopina</taxon>
        <taxon>Darwinuloidea</taxon>
        <taxon>Darwinulidae</taxon>
        <taxon>Darwinula</taxon>
    </lineage>
</organism>
<feature type="region of interest" description="Disordered" evidence="1">
    <location>
        <begin position="1"/>
        <end position="43"/>
    </location>
</feature>
<proteinExistence type="predicted"/>
<gene>
    <name evidence="2" type="ORF">DSTB1V02_LOCUS14194</name>
</gene>